<dbReference type="Proteomes" id="UP000325292">
    <property type="component" value="Chromosome"/>
</dbReference>
<dbReference type="InterPro" id="IPR047048">
    <property type="entry name" value="TlyA"/>
</dbReference>
<dbReference type="InterPro" id="IPR036986">
    <property type="entry name" value="S4_RNA-bd_sf"/>
</dbReference>
<dbReference type="InterPro" id="IPR002942">
    <property type="entry name" value="S4_RNA-bd"/>
</dbReference>
<dbReference type="Gene3D" id="3.10.290.10">
    <property type="entry name" value="RNA-binding S4 domain"/>
    <property type="match status" value="1"/>
</dbReference>
<gene>
    <name evidence="5" type="ORF">BXT84_05870</name>
</gene>
<dbReference type="InterPro" id="IPR029063">
    <property type="entry name" value="SAM-dependent_MTases_sf"/>
</dbReference>
<evidence type="ECO:0000313" key="6">
    <source>
        <dbReference type="Proteomes" id="UP000325292"/>
    </source>
</evidence>
<dbReference type="Gene3D" id="3.40.50.150">
    <property type="entry name" value="Vaccinia Virus protein VP39"/>
    <property type="match status" value="1"/>
</dbReference>
<dbReference type="NCBIfam" id="TIGR00478">
    <property type="entry name" value="tly"/>
    <property type="match status" value="1"/>
</dbReference>
<evidence type="ECO:0000256" key="2">
    <source>
        <dbReference type="ARBA" id="ARBA00029460"/>
    </source>
</evidence>
<dbReference type="EMBL" id="CP019454">
    <property type="protein sequence ID" value="AUW93528.1"/>
    <property type="molecule type" value="Genomic_DNA"/>
</dbReference>
<dbReference type="Pfam" id="PF01728">
    <property type="entry name" value="FtsJ"/>
    <property type="match status" value="1"/>
</dbReference>
<feature type="domain" description="RNA-binding S4" evidence="4">
    <location>
        <begin position="16"/>
        <end position="81"/>
    </location>
</feature>
<organism evidence="5 6">
    <name type="scientific">Sulfobacillus thermotolerans</name>
    <dbReference type="NCBI Taxonomy" id="338644"/>
    <lineage>
        <taxon>Bacteria</taxon>
        <taxon>Bacillati</taxon>
        <taxon>Bacillota</taxon>
        <taxon>Clostridia</taxon>
        <taxon>Eubacteriales</taxon>
        <taxon>Clostridiales Family XVII. Incertae Sedis</taxon>
        <taxon>Sulfobacillus</taxon>
    </lineage>
</organism>
<dbReference type="SUPFAM" id="SSF55174">
    <property type="entry name" value="Alpha-L RNA-binding motif"/>
    <property type="match status" value="1"/>
</dbReference>
<protein>
    <submittedName>
        <fullName evidence="5">TlyA family rRNA (Cytidine-2'-O)-methyltransferase</fullName>
    </submittedName>
</protein>
<dbReference type="PIRSF" id="PIRSF005578">
    <property type="entry name" value="TlyA"/>
    <property type="match status" value="1"/>
</dbReference>
<evidence type="ECO:0000256" key="1">
    <source>
        <dbReference type="ARBA" id="ARBA00022884"/>
    </source>
</evidence>
<sequence length="283" mass="30808">MASSKEDRRKVGHGDSRLDRVLVERGLAPTRTQAQALVMAGQVRVNGSVMTKAGHLVKADDQLAVDGMAHPYVSRGGLKLEEALKVFDIQPDGWDVVDVGASTGGFTDCWLKHGARHVWAVDVGYGQLDWRLRTDPRVTVLERTNARWLTADMLPGVDRVDAASIDASFIGITLLLKPLLSIVKPSGRVVGLVKPQFEAGREHVGKNGVVRDRRVHEAVLSRFVEQAKEQGWTVLGLAPSPIRGPEGNIEFLSLLAGQAPGDAVYVPPISHIVDQAWEGDEQR</sequence>
<reference evidence="5 6" key="1">
    <citation type="journal article" date="2019" name="Sci. Rep.">
        <title>Sulfobacillus thermotolerans: new insights into resistance and metabolic capacities of acidophilic chemolithotrophs.</title>
        <authorList>
            <person name="Panyushkina A.E."/>
            <person name="Babenko V.V."/>
            <person name="Nikitina A.S."/>
            <person name="Selezneva O.V."/>
            <person name="Tsaplina I.A."/>
            <person name="Letarova M.A."/>
            <person name="Kostryukova E.S."/>
            <person name="Letarov A.V."/>
        </authorList>
    </citation>
    <scope>NUCLEOTIDE SEQUENCE [LARGE SCALE GENOMIC DNA]</scope>
    <source>
        <strain evidence="5 6">Kr1</strain>
    </source>
</reference>
<dbReference type="InterPro" id="IPR002877">
    <property type="entry name" value="RNA_MeTrfase_FtsJ_dom"/>
</dbReference>
<keyword evidence="1 3" id="KW-0694">RNA-binding</keyword>
<evidence type="ECO:0000313" key="5">
    <source>
        <dbReference type="EMBL" id="AUW93528.1"/>
    </source>
</evidence>
<keyword evidence="6" id="KW-1185">Reference proteome</keyword>
<name>A0ABN5H207_9FIRM</name>
<evidence type="ECO:0000259" key="4">
    <source>
        <dbReference type="SMART" id="SM00363"/>
    </source>
</evidence>
<dbReference type="SUPFAM" id="SSF53335">
    <property type="entry name" value="S-adenosyl-L-methionine-dependent methyltransferases"/>
    <property type="match status" value="1"/>
</dbReference>
<dbReference type="PANTHER" id="PTHR32319">
    <property type="entry name" value="BACTERIAL HEMOLYSIN-LIKE PROTEIN"/>
    <property type="match status" value="1"/>
</dbReference>
<dbReference type="CDD" id="cd02440">
    <property type="entry name" value="AdoMet_MTases"/>
    <property type="match status" value="1"/>
</dbReference>
<dbReference type="InterPro" id="IPR004538">
    <property type="entry name" value="Hemolysin_A/TlyA"/>
</dbReference>
<dbReference type="PANTHER" id="PTHR32319:SF0">
    <property type="entry name" value="BACTERIAL HEMOLYSIN-LIKE PROTEIN"/>
    <property type="match status" value="1"/>
</dbReference>
<dbReference type="PROSITE" id="PS50889">
    <property type="entry name" value="S4"/>
    <property type="match status" value="1"/>
</dbReference>
<proteinExistence type="inferred from homology"/>
<dbReference type="CDD" id="cd00165">
    <property type="entry name" value="S4"/>
    <property type="match status" value="1"/>
</dbReference>
<evidence type="ECO:0000256" key="3">
    <source>
        <dbReference type="PROSITE-ProRule" id="PRU00182"/>
    </source>
</evidence>
<comment type="similarity">
    <text evidence="2">Belongs to the TlyA family.</text>
</comment>
<dbReference type="SMART" id="SM00363">
    <property type="entry name" value="S4"/>
    <property type="match status" value="1"/>
</dbReference>
<accession>A0ABN5H207</accession>
<dbReference type="Pfam" id="PF01479">
    <property type="entry name" value="S4"/>
    <property type="match status" value="1"/>
</dbReference>